<evidence type="ECO:0000256" key="3">
    <source>
        <dbReference type="ARBA" id="ARBA00022485"/>
    </source>
</evidence>
<feature type="domain" description="Histidine kinase" evidence="10">
    <location>
        <begin position="453"/>
        <end position="673"/>
    </location>
</feature>
<keyword evidence="7" id="KW-0408">Iron</keyword>
<feature type="domain" description="4Fe-4S" evidence="12">
    <location>
        <begin position="384"/>
        <end position="446"/>
    </location>
</feature>
<sequence>MYNFIEQIYLDEEKCIGCNKCIANCPVTGANIAYIVDGNNKIKVNTEKCIHCGKCIKVCDHNARDFKDDTERFFKDLYNGKKLSVIAAPSIIVNFHEYKKLLGYLKNLGVNFIYDVSFGADITVWAYLKTMKKDNLNTMIAQPCPSIVNYIQKYQPELIDKLAPVHSPMMCAAIYMKKYENIKDDIAFLSPCVAKSDEINDKNTYGYVKYNVTFKKLTEYLEANNIDLYNYEEAKFDDMGCSLGFLFSRPGGLKENIELHIKDAWIRQINGPHNAYKYLEDYNNNLKNNKEAPLLVDILNCSYGCNFGTGTCNKYTNSTTIDEVDYKFAKLKNIKKADKGGKLVRKKIKWLYGYFDKKLKLEDFRRVYNKTIIVNDIIEPSNKEYDEIFIKMNKLTEESRNINCSACGYSSCKTMAKCIHNGLNILSNCIDYNKKEVIIEHHLLEERNEFFTNISHELRTPINVIYSVLQMQMSYYDNLSIEDITKYNNIIKQNCLRLIRLVNNIIDLSRIEAGFFKPLFAVEDIISVIENITLSITTYAENKKMNVVFDTEMEELYCNCDSNLIERIMLNLLSNSVKYGREKGTIKVCIYKTDLHNVTISVEDDGIGIPDEMQKKIFERFQKVDSSLSRQNEGSGIGLSLVKSLVEIQGGTITCKSKLNVGTKFLITFPFDSEDNELAASMENHILYEKNSAEKVNIEFSDIYI</sequence>
<dbReference type="InterPro" id="IPR036890">
    <property type="entry name" value="HATPase_C_sf"/>
</dbReference>
<keyword evidence="8" id="KW-0902">Two-component regulatory system</keyword>
<accession>A0ABN6IZK6</accession>
<dbReference type="SUPFAM" id="SSF55874">
    <property type="entry name" value="ATPase domain of HSP90 chaperone/DNA topoisomerase II/histidine kinase"/>
    <property type="match status" value="1"/>
</dbReference>
<feature type="domain" description="4Fe-4S ferredoxin-type" evidence="11">
    <location>
        <begin position="6"/>
        <end position="35"/>
    </location>
</feature>
<evidence type="ECO:0000259" key="10">
    <source>
        <dbReference type="PROSITE" id="PS50109"/>
    </source>
</evidence>
<dbReference type="InterPro" id="IPR017896">
    <property type="entry name" value="4Fe4S_Fe-S-bd"/>
</dbReference>
<gene>
    <name evidence="13" type="ORF">psyc5s11_36260</name>
</gene>
<dbReference type="Gene3D" id="3.30.565.10">
    <property type="entry name" value="Histidine kinase-like ATPase, C-terminal domain"/>
    <property type="match status" value="1"/>
</dbReference>
<evidence type="ECO:0000256" key="1">
    <source>
        <dbReference type="ARBA" id="ARBA00000085"/>
    </source>
</evidence>
<name>A0ABN6IZK6_9CLOT</name>
<feature type="domain" description="4Fe-4S ferredoxin-type" evidence="11">
    <location>
        <begin position="40"/>
        <end position="69"/>
    </location>
</feature>
<organism evidence="13 14">
    <name type="scientific">Clostridium gelidum</name>
    <dbReference type="NCBI Taxonomy" id="704125"/>
    <lineage>
        <taxon>Bacteria</taxon>
        <taxon>Bacillati</taxon>
        <taxon>Bacillota</taxon>
        <taxon>Clostridia</taxon>
        <taxon>Eubacteriales</taxon>
        <taxon>Clostridiaceae</taxon>
        <taxon>Clostridium</taxon>
    </lineage>
</organism>
<keyword evidence="9" id="KW-0411">Iron-sulfur</keyword>
<dbReference type="InterPro" id="IPR005467">
    <property type="entry name" value="His_kinase_dom"/>
</dbReference>
<dbReference type="InterPro" id="IPR004108">
    <property type="entry name" value="Fe_hydrogenase_lsu_C"/>
</dbReference>
<dbReference type="InterPro" id="IPR009016">
    <property type="entry name" value="Fe_hydrogenase"/>
</dbReference>
<dbReference type="PROSITE" id="PS51656">
    <property type="entry name" value="4FE4S"/>
    <property type="match status" value="1"/>
</dbReference>
<evidence type="ECO:0000259" key="12">
    <source>
        <dbReference type="PROSITE" id="PS51656"/>
    </source>
</evidence>
<dbReference type="Pfam" id="PF00512">
    <property type="entry name" value="HisKA"/>
    <property type="match status" value="1"/>
</dbReference>
<keyword evidence="6" id="KW-0418">Kinase</keyword>
<dbReference type="InterPro" id="IPR003661">
    <property type="entry name" value="HisK_dim/P_dom"/>
</dbReference>
<dbReference type="Pfam" id="PF13237">
    <property type="entry name" value="Fer4_10"/>
    <property type="match status" value="1"/>
</dbReference>
<dbReference type="CDD" id="cd00082">
    <property type="entry name" value="HisKA"/>
    <property type="match status" value="1"/>
</dbReference>
<keyword evidence="5" id="KW-0479">Metal-binding</keyword>
<dbReference type="SMART" id="SM00388">
    <property type="entry name" value="HisKA"/>
    <property type="match status" value="1"/>
</dbReference>
<proteinExistence type="predicted"/>
<dbReference type="InterPro" id="IPR003594">
    <property type="entry name" value="HATPase_dom"/>
</dbReference>
<dbReference type="PANTHER" id="PTHR43547">
    <property type="entry name" value="TWO-COMPONENT HISTIDINE KINASE"/>
    <property type="match status" value="1"/>
</dbReference>
<evidence type="ECO:0000256" key="9">
    <source>
        <dbReference type="ARBA" id="ARBA00023014"/>
    </source>
</evidence>
<dbReference type="Proteomes" id="UP000824633">
    <property type="component" value="Chromosome"/>
</dbReference>
<dbReference type="Gene3D" id="3.40.950.10">
    <property type="entry name" value="Fe-only Hydrogenase (Larger Subunit), Chain L, domain 3"/>
    <property type="match status" value="1"/>
</dbReference>
<dbReference type="EMBL" id="AP024849">
    <property type="protein sequence ID" value="BCZ47559.1"/>
    <property type="molecule type" value="Genomic_DNA"/>
</dbReference>
<evidence type="ECO:0000256" key="2">
    <source>
        <dbReference type="ARBA" id="ARBA00012438"/>
    </source>
</evidence>
<evidence type="ECO:0000256" key="7">
    <source>
        <dbReference type="ARBA" id="ARBA00023004"/>
    </source>
</evidence>
<evidence type="ECO:0000256" key="5">
    <source>
        <dbReference type="ARBA" id="ARBA00022723"/>
    </source>
</evidence>
<evidence type="ECO:0000313" key="13">
    <source>
        <dbReference type="EMBL" id="BCZ47559.1"/>
    </source>
</evidence>
<dbReference type="Gene3D" id="3.30.70.20">
    <property type="match status" value="1"/>
</dbReference>
<dbReference type="PRINTS" id="PR00344">
    <property type="entry name" value="BCTRLSENSOR"/>
</dbReference>
<dbReference type="InterPro" id="IPR004358">
    <property type="entry name" value="Sig_transdc_His_kin-like_C"/>
</dbReference>
<keyword evidence="3" id="KW-0004">4Fe-4S</keyword>
<dbReference type="Pfam" id="PF02906">
    <property type="entry name" value="Fe_hyd_lg_C"/>
    <property type="match status" value="1"/>
</dbReference>
<dbReference type="InterPro" id="IPR007202">
    <property type="entry name" value="4Fe-4S_dom"/>
</dbReference>
<dbReference type="SUPFAM" id="SSF53920">
    <property type="entry name" value="Fe-only hydrogenase"/>
    <property type="match status" value="1"/>
</dbReference>
<evidence type="ECO:0000256" key="8">
    <source>
        <dbReference type="ARBA" id="ARBA00023012"/>
    </source>
</evidence>
<evidence type="ECO:0000256" key="4">
    <source>
        <dbReference type="ARBA" id="ARBA00022553"/>
    </source>
</evidence>
<dbReference type="SMART" id="SM00387">
    <property type="entry name" value="HATPase_c"/>
    <property type="match status" value="1"/>
</dbReference>
<dbReference type="Gene3D" id="3.40.50.1780">
    <property type="match status" value="1"/>
</dbReference>
<evidence type="ECO:0000256" key="6">
    <source>
        <dbReference type="ARBA" id="ARBA00022777"/>
    </source>
</evidence>
<comment type="catalytic activity">
    <reaction evidence="1">
        <text>ATP + protein L-histidine = ADP + protein N-phospho-L-histidine.</text>
        <dbReference type="EC" id="2.7.13.3"/>
    </reaction>
</comment>
<dbReference type="SUPFAM" id="SSF54862">
    <property type="entry name" value="4Fe-4S ferredoxins"/>
    <property type="match status" value="1"/>
</dbReference>
<dbReference type="PROSITE" id="PS00198">
    <property type="entry name" value="4FE4S_FER_1"/>
    <property type="match status" value="1"/>
</dbReference>
<keyword evidence="14" id="KW-1185">Reference proteome</keyword>
<dbReference type="RefSeq" id="WP_224033890.1">
    <property type="nucleotide sequence ID" value="NZ_AP024849.1"/>
</dbReference>
<dbReference type="InterPro" id="IPR017900">
    <property type="entry name" value="4Fe4S_Fe_S_CS"/>
</dbReference>
<dbReference type="PROSITE" id="PS51379">
    <property type="entry name" value="4FE4S_FER_2"/>
    <property type="match status" value="2"/>
</dbReference>
<dbReference type="PROSITE" id="PS50109">
    <property type="entry name" value="HIS_KIN"/>
    <property type="match status" value="1"/>
</dbReference>
<dbReference type="PANTHER" id="PTHR43547:SF2">
    <property type="entry name" value="HYBRID SIGNAL TRANSDUCTION HISTIDINE KINASE C"/>
    <property type="match status" value="1"/>
</dbReference>
<dbReference type="Gene3D" id="1.10.287.130">
    <property type="match status" value="1"/>
</dbReference>
<dbReference type="InterPro" id="IPR036097">
    <property type="entry name" value="HisK_dim/P_sf"/>
</dbReference>
<evidence type="ECO:0000313" key="14">
    <source>
        <dbReference type="Proteomes" id="UP000824633"/>
    </source>
</evidence>
<dbReference type="SUPFAM" id="SSF47384">
    <property type="entry name" value="Homodimeric domain of signal transducing histidine kinase"/>
    <property type="match status" value="1"/>
</dbReference>
<keyword evidence="6" id="KW-0808">Transferase</keyword>
<evidence type="ECO:0000259" key="11">
    <source>
        <dbReference type="PROSITE" id="PS51379"/>
    </source>
</evidence>
<protein>
    <recommendedName>
        <fullName evidence="2">histidine kinase</fullName>
        <ecNumber evidence="2">2.7.13.3</ecNumber>
    </recommendedName>
</protein>
<reference evidence="14" key="1">
    <citation type="submission" date="2021-07" db="EMBL/GenBank/DDBJ databases">
        <title>Complete genome sequencing of a Clostridium isolate.</title>
        <authorList>
            <person name="Ueki A."/>
            <person name="Tonouchi A."/>
        </authorList>
    </citation>
    <scope>NUCLEOTIDE SEQUENCE [LARGE SCALE GENOMIC DNA]</scope>
    <source>
        <strain evidence="14">C5S11</strain>
    </source>
</reference>
<dbReference type="EC" id="2.7.13.3" evidence="2"/>
<keyword evidence="4" id="KW-0597">Phosphoprotein</keyword>
<dbReference type="Pfam" id="PF02518">
    <property type="entry name" value="HATPase_c"/>
    <property type="match status" value="1"/>
</dbReference>